<evidence type="ECO:0000256" key="2">
    <source>
        <dbReference type="ARBA" id="ARBA00013194"/>
    </source>
</evidence>
<keyword evidence="4 6" id="KW-0697">Rotamase</keyword>
<dbReference type="Pfam" id="PF13616">
    <property type="entry name" value="Rotamase_3"/>
    <property type="match status" value="1"/>
</dbReference>
<dbReference type="InterPro" id="IPR046357">
    <property type="entry name" value="PPIase_dom_sf"/>
</dbReference>
<keyword evidence="3 7" id="KW-0732">Signal</keyword>
<dbReference type="PROSITE" id="PS50198">
    <property type="entry name" value="PPIC_PPIASE_2"/>
    <property type="match status" value="1"/>
</dbReference>
<evidence type="ECO:0000256" key="7">
    <source>
        <dbReference type="SAM" id="SignalP"/>
    </source>
</evidence>
<accession>A0ABU9IK48</accession>
<evidence type="ECO:0000256" key="6">
    <source>
        <dbReference type="PROSITE-ProRule" id="PRU00278"/>
    </source>
</evidence>
<evidence type="ECO:0000313" key="9">
    <source>
        <dbReference type="EMBL" id="MEL1252414.1"/>
    </source>
</evidence>
<dbReference type="InterPro" id="IPR000297">
    <property type="entry name" value="PPIase_PpiC"/>
</dbReference>
<evidence type="ECO:0000256" key="3">
    <source>
        <dbReference type="ARBA" id="ARBA00022729"/>
    </source>
</evidence>
<dbReference type="EC" id="5.2.1.8" evidence="2"/>
<name>A0ABU9IK48_9FLAO</name>
<proteinExistence type="predicted"/>
<dbReference type="RefSeq" id="WP_341688746.1">
    <property type="nucleotide sequence ID" value="NZ_JBBYHS010000001.1"/>
</dbReference>
<dbReference type="EMBL" id="JBBYHS010000001">
    <property type="protein sequence ID" value="MEL1252414.1"/>
    <property type="molecule type" value="Genomic_DNA"/>
</dbReference>
<dbReference type="InterPro" id="IPR050245">
    <property type="entry name" value="PrsA_foldase"/>
</dbReference>
<keyword evidence="5 6" id="KW-0413">Isomerase</keyword>
<keyword evidence="10" id="KW-1185">Reference proteome</keyword>
<feature type="signal peptide" evidence="7">
    <location>
        <begin position="1"/>
        <end position="18"/>
    </location>
</feature>
<dbReference type="Gene3D" id="3.10.50.40">
    <property type="match status" value="1"/>
</dbReference>
<evidence type="ECO:0000259" key="8">
    <source>
        <dbReference type="PROSITE" id="PS50198"/>
    </source>
</evidence>
<feature type="domain" description="PpiC" evidence="8">
    <location>
        <begin position="88"/>
        <end position="184"/>
    </location>
</feature>
<sequence>MKKTFVIAVCFLSLGLYAQNIQDQLKQITTFEEAQKFIQENQNFDIEFLSSIPEIETDEFAKKLLTVKTGDVFSDTDFTYKILSKRKILAFRVSYIYLDGNTLSIKEINKTRTKILEEYKNGKSFIILAKNHTMDSSNDGDLGWFTEGMMVPAFESAIKSHKKNDVFKVDIPDKEWYYVVLKTFDDKEVEELSFFKIRNSIN</sequence>
<evidence type="ECO:0000256" key="5">
    <source>
        <dbReference type="ARBA" id="ARBA00023235"/>
    </source>
</evidence>
<dbReference type="PANTHER" id="PTHR47245">
    <property type="entry name" value="PEPTIDYLPROLYL ISOMERASE"/>
    <property type="match status" value="1"/>
</dbReference>
<dbReference type="SUPFAM" id="SSF54534">
    <property type="entry name" value="FKBP-like"/>
    <property type="match status" value="1"/>
</dbReference>
<dbReference type="PANTHER" id="PTHR47245:SF1">
    <property type="entry name" value="FOLDASE PROTEIN PRSA"/>
    <property type="match status" value="1"/>
</dbReference>
<feature type="chain" id="PRO_5046474032" description="peptidylprolyl isomerase" evidence="7">
    <location>
        <begin position="19"/>
        <end position="202"/>
    </location>
</feature>
<dbReference type="GO" id="GO:0016853">
    <property type="term" value="F:isomerase activity"/>
    <property type="evidence" value="ECO:0007669"/>
    <property type="project" value="UniProtKB-KW"/>
</dbReference>
<comment type="catalytic activity">
    <reaction evidence="1">
        <text>[protein]-peptidylproline (omega=180) = [protein]-peptidylproline (omega=0)</text>
        <dbReference type="Rhea" id="RHEA:16237"/>
        <dbReference type="Rhea" id="RHEA-COMP:10747"/>
        <dbReference type="Rhea" id="RHEA-COMP:10748"/>
        <dbReference type="ChEBI" id="CHEBI:83833"/>
        <dbReference type="ChEBI" id="CHEBI:83834"/>
        <dbReference type="EC" id="5.2.1.8"/>
    </reaction>
</comment>
<evidence type="ECO:0000313" key="10">
    <source>
        <dbReference type="Proteomes" id="UP001485226"/>
    </source>
</evidence>
<dbReference type="Proteomes" id="UP001485226">
    <property type="component" value="Unassembled WGS sequence"/>
</dbReference>
<comment type="caution">
    <text evidence="9">The sequence shown here is derived from an EMBL/GenBank/DDBJ whole genome shotgun (WGS) entry which is preliminary data.</text>
</comment>
<gene>
    <name evidence="9" type="ORF">AAEO57_01395</name>
</gene>
<reference evidence="9 10" key="1">
    <citation type="submission" date="2024-04" db="EMBL/GenBank/DDBJ databases">
        <title>Flavobacterium sp. DGU38 16S ribosomal RNA gene Genome sequencing and assembly.</title>
        <authorList>
            <person name="Park S."/>
        </authorList>
    </citation>
    <scope>NUCLEOTIDE SEQUENCE [LARGE SCALE GENOMIC DNA]</scope>
    <source>
        <strain evidence="9 10">DGU38</strain>
    </source>
</reference>
<organism evidence="9 10">
    <name type="scientific">Flavobacterium calami</name>
    <dbReference type="NCBI Taxonomy" id="3139144"/>
    <lineage>
        <taxon>Bacteria</taxon>
        <taxon>Pseudomonadati</taxon>
        <taxon>Bacteroidota</taxon>
        <taxon>Flavobacteriia</taxon>
        <taxon>Flavobacteriales</taxon>
        <taxon>Flavobacteriaceae</taxon>
        <taxon>Flavobacterium</taxon>
    </lineage>
</organism>
<evidence type="ECO:0000256" key="4">
    <source>
        <dbReference type="ARBA" id="ARBA00023110"/>
    </source>
</evidence>
<evidence type="ECO:0000256" key="1">
    <source>
        <dbReference type="ARBA" id="ARBA00000971"/>
    </source>
</evidence>
<protein>
    <recommendedName>
        <fullName evidence="2">peptidylprolyl isomerase</fullName>
        <ecNumber evidence="2">5.2.1.8</ecNumber>
    </recommendedName>
</protein>